<dbReference type="AlphaFoldDB" id="A0AAN8NWP9"/>
<dbReference type="GO" id="GO:0007032">
    <property type="term" value="P:endosome organization"/>
    <property type="evidence" value="ECO:0007669"/>
    <property type="project" value="TreeGrafter"/>
</dbReference>
<dbReference type="GO" id="GO:0001881">
    <property type="term" value="P:receptor recycling"/>
    <property type="evidence" value="ECO:0007669"/>
    <property type="project" value="TreeGrafter"/>
</dbReference>
<dbReference type="PANTHER" id="PTHR22902:SF9">
    <property type="entry name" value="PLECKSTRIN HOMOLOGY DOMAIN-CONTAINING FAMILY J MEMBER 1"/>
    <property type="match status" value="1"/>
</dbReference>
<dbReference type="GO" id="GO:0042147">
    <property type="term" value="P:retrograde transport, endosome to Golgi"/>
    <property type="evidence" value="ECO:0007669"/>
    <property type="project" value="TreeGrafter"/>
</dbReference>
<evidence type="ECO:0000259" key="2">
    <source>
        <dbReference type="PROSITE" id="PS50003"/>
    </source>
</evidence>
<sequence length="236" mass="27617">MKFNNKELADLSFGAATIEGRLHHKKLHGGYSHSGFKEKWFKLRANILFYFNLSESGQICDKKPVGAFILENVIVQYEMNSEAPFSFSFCFNDELEKKHLFSGRTQENINRWVEALKQASYEYWRSQLLLLQEKLSLITGQDPLLMYPRNQGCRHVFETSYERNSTYLTRKKSTQENSKSQFYTVEEEKIDCVFRDKKISSDNDTTPEHMYHEVPPVRPARGIKPKEVEVAKLIDI</sequence>
<dbReference type="PANTHER" id="PTHR22902">
    <property type="entry name" value="SESQUIPEDALIAN"/>
    <property type="match status" value="1"/>
</dbReference>
<dbReference type="GO" id="GO:0005769">
    <property type="term" value="C:early endosome"/>
    <property type="evidence" value="ECO:0007669"/>
    <property type="project" value="TreeGrafter"/>
</dbReference>
<dbReference type="GO" id="GO:0005829">
    <property type="term" value="C:cytosol"/>
    <property type="evidence" value="ECO:0007669"/>
    <property type="project" value="GOC"/>
</dbReference>
<dbReference type="GO" id="GO:0005802">
    <property type="term" value="C:trans-Golgi network"/>
    <property type="evidence" value="ECO:0007669"/>
    <property type="project" value="TreeGrafter"/>
</dbReference>
<organism evidence="3 4">
    <name type="scientific">Polyplax serrata</name>
    <name type="common">Common mouse louse</name>
    <dbReference type="NCBI Taxonomy" id="468196"/>
    <lineage>
        <taxon>Eukaryota</taxon>
        <taxon>Metazoa</taxon>
        <taxon>Ecdysozoa</taxon>
        <taxon>Arthropoda</taxon>
        <taxon>Hexapoda</taxon>
        <taxon>Insecta</taxon>
        <taxon>Pterygota</taxon>
        <taxon>Neoptera</taxon>
        <taxon>Paraneoptera</taxon>
        <taxon>Psocodea</taxon>
        <taxon>Troctomorpha</taxon>
        <taxon>Phthiraptera</taxon>
        <taxon>Anoplura</taxon>
        <taxon>Polyplacidae</taxon>
        <taxon>Polyplax</taxon>
    </lineage>
</organism>
<dbReference type="InterPro" id="IPR001849">
    <property type="entry name" value="PH_domain"/>
</dbReference>
<evidence type="ECO:0000256" key="1">
    <source>
        <dbReference type="ARBA" id="ARBA00041004"/>
    </source>
</evidence>
<proteinExistence type="predicted"/>
<dbReference type="SUPFAM" id="SSF50729">
    <property type="entry name" value="PH domain-like"/>
    <property type="match status" value="1"/>
</dbReference>
<dbReference type="Gene3D" id="2.30.29.30">
    <property type="entry name" value="Pleckstrin-homology domain (PH domain)/Phosphotyrosine-binding domain (PTB)"/>
    <property type="match status" value="1"/>
</dbReference>
<evidence type="ECO:0000313" key="4">
    <source>
        <dbReference type="Proteomes" id="UP001372834"/>
    </source>
</evidence>
<dbReference type="PROSITE" id="PS50003">
    <property type="entry name" value="PH_DOMAIN"/>
    <property type="match status" value="1"/>
</dbReference>
<dbReference type="CDD" id="cd13258">
    <property type="entry name" value="PH_PLEKHJ1"/>
    <property type="match status" value="1"/>
</dbReference>
<gene>
    <name evidence="3" type="ORF">RUM43_014589</name>
</gene>
<dbReference type="GO" id="GO:0055037">
    <property type="term" value="C:recycling endosome"/>
    <property type="evidence" value="ECO:0007669"/>
    <property type="project" value="TreeGrafter"/>
</dbReference>
<comment type="caution">
    <text evidence="3">The sequence shown here is derived from an EMBL/GenBank/DDBJ whole genome shotgun (WGS) entry which is preliminary data.</text>
</comment>
<name>A0AAN8NWP9_POLSC</name>
<dbReference type="InterPro" id="IPR011993">
    <property type="entry name" value="PH-like_dom_sf"/>
</dbReference>
<feature type="domain" description="PH" evidence="2">
    <location>
        <begin position="15"/>
        <end position="121"/>
    </location>
</feature>
<dbReference type="InterPro" id="IPR045188">
    <property type="entry name" value="Boi1/Boi2-like"/>
</dbReference>
<evidence type="ECO:0000313" key="3">
    <source>
        <dbReference type="EMBL" id="KAK6630604.1"/>
    </source>
</evidence>
<dbReference type="EMBL" id="JAWJWE010000010">
    <property type="protein sequence ID" value="KAK6630604.1"/>
    <property type="molecule type" value="Genomic_DNA"/>
</dbReference>
<dbReference type="Proteomes" id="UP001372834">
    <property type="component" value="Unassembled WGS sequence"/>
</dbReference>
<reference evidence="3 4" key="1">
    <citation type="submission" date="2023-10" db="EMBL/GenBank/DDBJ databases">
        <title>Genomes of two closely related lineages of the louse Polyplax serrata with different host specificities.</title>
        <authorList>
            <person name="Martinu J."/>
            <person name="Tarabai H."/>
            <person name="Stefka J."/>
            <person name="Hypsa V."/>
        </authorList>
    </citation>
    <scope>NUCLEOTIDE SEQUENCE [LARGE SCALE GENOMIC DNA]</scope>
    <source>
        <strain evidence="3">HR10_N</strain>
    </source>
</reference>
<accession>A0AAN8NWP9</accession>
<protein>
    <recommendedName>
        <fullName evidence="1">Pleckstrin homology domain-containing family J member 1</fullName>
    </recommendedName>
</protein>
<dbReference type="SMART" id="SM00233">
    <property type="entry name" value="PH"/>
    <property type="match status" value="1"/>
</dbReference>
<dbReference type="Pfam" id="PF00169">
    <property type="entry name" value="PH"/>
    <property type="match status" value="1"/>
</dbReference>